<dbReference type="RefSeq" id="XP_012188983.1">
    <property type="nucleotide sequence ID" value="XM_012333593.1"/>
</dbReference>
<dbReference type="InterPro" id="IPR001202">
    <property type="entry name" value="WW_dom"/>
</dbReference>
<dbReference type="HOGENOM" id="CLU_434880_0_0_1"/>
<feature type="region of interest" description="Disordered" evidence="1">
    <location>
        <begin position="428"/>
        <end position="463"/>
    </location>
</feature>
<feature type="region of interest" description="Disordered" evidence="1">
    <location>
        <begin position="231"/>
        <end position="259"/>
    </location>
</feature>
<proteinExistence type="predicted"/>
<feature type="compositionally biased region" description="Polar residues" evidence="1">
    <location>
        <begin position="1"/>
        <end position="13"/>
    </location>
</feature>
<dbReference type="SUPFAM" id="SSF51045">
    <property type="entry name" value="WW domain"/>
    <property type="match status" value="1"/>
</dbReference>
<dbReference type="Proteomes" id="UP000014071">
    <property type="component" value="Unassembled WGS sequence"/>
</dbReference>
<evidence type="ECO:0000313" key="4">
    <source>
        <dbReference type="Proteomes" id="UP000014071"/>
    </source>
</evidence>
<feature type="compositionally biased region" description="Basic and acidic residues" evidence="1">
    <location>
        <begin position="122"/>
        <end position="135"/>
    </location>
</feature>
<dbReference type="GeneID" id="24108262"/>
<feature type="compositionally biased region" description="Basic and acidic residues" evidence="1">
    <location>
        <begin position="248"/>
        <end position="257"/>
    </location>
</feature>
<dbReference type="GO" id="GO:0005096">
    <property type="term" value="F:GTPase activator activity"/>
    <property type="evidence" value="ECO:0007669"/>
    <property type="project" value="TreeGrafter"/>
</dbReference>
<dbReference type="eggNOG" id="ENOG502RSCA">
    <property type="taxonomic scope" value="Eukaryota"/>
</dbReference>
<feature type="compositionally biased region" description="Low complexity" evidence="1">
    <location>
        <begin position="39"/>
        <end position="50"/>
    </location>
</feature>
<dbReference type="OrthoDB" id="437889at2759"/>
<dbReference type="GO" id="GO:0005737">
    <property type="term" value="C:cytoplasm"/>
    <property type="evidence" value="ECO:0007669"/>
    <property type="project" value="TreeGrafter"/>
</dbReference>
<organism evidence="3 4">
    <name type="scientific">Pseudozyma hubeiensis (strain SY62)</name>
    <name type="common">Yeast</name>
    <dbReference type="NCBI Taxonomy" id="1305764"/>
    <lineage>
        <taxon>Eukaryota</taxon>
        <taxon>Fungi</taxon>
        <taxon>Dikarya</taxon>
        <taxon>Basidiomycota</taxon>
        <taxon>Ustilaginomycotina</taxon>
        <taxon>Ustilaginomycetes</taxon>
        <taxon>Ustilaginales</taxon>
        <taxon>Ustilaginaceae</taxon>
        <taxon>Pseudozyma</taxon>
    </lineage>
</organism>
<feature type="region of interest" description="Disordered" evidence="1">
    <location>
        <begin position="1"/>
        <end position="24"/>
    </location>
</feature>
<name>R9P275_PSEHS</name>
<dbReference type="PROSITE" id="PS50020">
    <property type="entry name" value="WW_DOMAIN_2"/>
    <property type="match status" value="1"/>
</dbReference>
<accession>R9P275</accession>
<feature type="compositionally biased region" description="Basic and acidic residues" evidence="1">
    <location>
        <begin position="443"/>
        <end position="463"/>
    </location>
</feature>
<dbReference type="InterPro" id="IPR036020">
    <property type="entry name" value="WW_dom_sf"/>
</dbReference>
<dbReference type="PANTHER" id="PTHR45876:SF8">
    <property type="entry name" value="FI04035P"/>
    <property type="match status" value="1"/>
</dbReference>
<feature type="region of interest" description="Disordered" evidence="1">
    <location>
        <begin position="39"/>
        <end position="211"/>
    </location>
</feature>
<evidence type="ECO:0000256" key="1">
    <source>
        <dbReference type="SAM" id="MobiDB-lite"/>
    </source>
</evidence>
<gene>
    <name evidence="3" type="ORF">PHSY_002971</name>
</gene>
<dbReference type="Gene3D" id="2.20.70.10">
    <property type="match status" value="1"/>
</dbReference>
<reference evidence="4" key="1">
    <citation type="journal article" date="2013" name="Genome Announc.">
        <title>Draft genome sequence of the basidiomycetous yeast-like fungus Pseudozyma hubeiensis SY62, which produces an abundant amount of the biosurfactant mannosylerythritol lipids.</title>
        <authorList>
            <person name="Konishi M."/>
            <person name="Hatada Y."/>
            <person name="Horiuchi J."/>
        </authorList>
    </citation>
    <scope>NUCLEOTIDE SEQUENCE [LARGE SCALE GENOMIC DNA]</scope>
    <source>
        <strain evidence="4">SY62</strain>
    </source>
</reference>
<dbReference type="STRING" id="1305764.R9P275"/>
<sequence length="671" mass="74937">MIADTESSVQTHGQDYRTHESKSSFGSSVSFHTVFSSISESSFGSSPTTTRQRSGCALSSDLDTPTVDTRVPKRERCIATTHGRPTLTRHTTADTFGKNAEPSSRSETDTLERSDLLQQRQGSRETDPEHLHGHPVELVPKRTMSSSSHGISSRGIDTHEPPFEQPPTRASTADLNHERQCAAMPKQGSGQATEDEDTFTSGSSAVPTSPAYVDPSANSCVAHLPCRKSTSASTLQSTKRNSQSTIWSDKEPHKSADHSTLTGSIDWGANFWCVVRDPFLPDNTFFANPQTGECRWTLPAGTMVLPPNDAGEWWQLLDEQTEQEYYYHTRTQESRWTRPDSRQGIVIPMLAIQNSTHVTRATKKASCWDKTRVEQDASSADKVEAIDSYEIEQGVVTTPLRPRTKSLPLSMHRLGYQDAGLMRNTRSNIDRHLPNQNHKSKFTSKDNKKEENMSLEESKEDLAKRARRSILIRDQKILEHARQTSGPPFRPDPTLMRRPTAARHPRPSTTGAIAMEQQLTRAQFPSTSDARNPLHSEFRSGPKSRSNKRSNASSSIVIQKIGKGLAFNATSFTPSISSSSALHHQRSLPFLHLKRQRSTMLVDSKSAVQPNRPVQPDRTLQWGSTRPTSQNGVAIALNDESGWYDDESTKKRTRAKMRMIDFFACFTPRQR</sequence>
<evidence type="ECO:0000259" key="2">
    <source>
        <dbReference type="PROSITE" id="PS50020"/>
    </source>
</evidence>
<feature type="domain" description="WW" evidence="2">
    <location>
        <begin position="314"/>
        <end position="341"/>
    </location>
</feature>
<keyword evidence="4" id="KW-1185">Reference proteome</keyword>
<feature type="region of interest" description="Disordered" evidence="1">
    <location>
        <begin position="603"/>
        <end position="629"/>
    </location>
</feature>
<dbReference type="PANTHER" id="PTHR45876">
    <property type="entry name" value="FI04035P"/>
    <property type="match status" value="1"/>
</dbReference>
<feature type="region of interest" description="Disordered" evidence="1">
    <location>
        <begin position="481"/>
        <end position="508"/>
    </location>
</feature>
<feature type="region of interest" description="Disordered" evidence="1">
    <location>
        <begin position="523"/>
        <end position="554"/>
    </location>
</feature>
<protein>
    <submittedName>
        <fullName evidence="3">U1 snRNP protein involved in splicing</fullName>
    </submittedName>
</protein>
<dbReference type="AlphaFoldDB" id="R9P275"/>
<feature type="compositionally biased region" description="Basic and acidic residues" evidence="1">
    <location>
        <begin position="104"/>
        <end position="115"/>
    </location>
</feature>
<dbReference type="EMBL" id="DF238793">
    <property type="protein sequence ID" value="GAC95396.1"/>
    <property type="molecule type" value="Genomic_DNA"/>
</dbReference>
<evidence type="ECO:0000313" key="3">
    <source>
        <dbReference type="EMBL" id="GAC95396.1"/>
    </source>
</evidence>
<feature type="compositionally biased region" description="Low complexity" evidence="1">
    <location>
        <begin position="145"/>
        <end position="155"/>
    </location>
</feature>
<feature type="compositionally biased region" description="Polar residues" evidence="1">
    <location>
        <begin position="231"/>
        <end position="247"/>
    </location>
</feature>